<dbReference type="RefSeq" id="WP_092040141.1">
    <property type="nucleotide sequence ID" value="NZ_FOTK01000009.1"/>
</dbReference>
<evidence type="ECO:0000256" key="4">
    <source>
        <dbReference type="ARBA" id="ARBA00023163"/>
    </source>
</evidence>
<evidence type="ECO:0000259" key="5">
    <source>
        <dbReference type="PROSITE" id="PS50931"/>
    </source>
</evidence>
<dbReference type="InterPro" id="IPR036388">
    <property type="entry name" value="WH-like_DNA-bd_sf"/>
</dbReference>
<dbReference type="SUPFAM" id="SSF53850">
    <property type="entry name" value="Periplasmic binding protein-like II"/>
    <property type="match status" value="1"/>
</dbReference>
<dbReference type="EMBL" id="FOTK01000009">
    <property type="protein sequence ID" value="SFL72537.1"/>
    <property type="molecule type" value="Genomic_DNA"/>
</dbReference>
<gene>
    <name evidence="6" type="ORF">SAMN05192568_100991</name>
</gene>
<keyword evidence="7" id="KW-1185">Reference proteome</keyword>
<comment type="similarity">
    <text evidence="1">Belongs to the LysR transcriptional regulatory family.</text>
</comment>
<proteinExistence type="inferred from homology"/>
<dbReference type="InterPro" id="IPR000847">
    <property type="entry name" value="LysR_HTH_N"/>
</dbReference>
<dbReference type="PANTHER" id="PTHR30126">
    <property type="entry name" value="HTH-TYPE TRANSCRIPTIONAL REGULATOR"/>
    <property type="match status" value="1"/>
</dbReference>
<accession>A0A1I4K1S1</accession>
<keyword evidence="4" id="KW-0804">Transcription</keyword>
<dbReference type="InterPro" id="IPR005119">
    <property type="entry name" value="LysR_subst-bd"/>
</dbReference>
<evidence type="ECO:0000256" key="1">
    <source>
        <dbReference type="ARBA" id="ARBA00009437"/>
    </source>
</evidence>
<name>A0A1I4K1S1_9HYPH</name>
<dbReference type="SUPFAM" id="SSF46785">
    <property type="entry name" value="Winged helix' DNA-binding domain"/>
    <property type="match status" value="1"/>
</dbReference>
<evidence type="ECO:0000256" key="2">
    <source>
        <dbReference type="ARBA" id="ARBA00023015"/>
    </source>
</evidence>
<dbReference type="OrthoDB" id="528082at2"/>
<dbReference type="Pfam" id="PF00126">
    <property type="entry name" value="HTH_1"/>
    <property type="match status" value="1"/>
</dbReference>
<dbReference type="PRINTS" id="PR00039">
    <property type="entry name" value="HTHLYSR"/>
</dbReference>
<reference evidence="7" key="1">
    <citation type="submission" date="2016-10" db="EMBL/GenBank/DDBJ databases">
        <authorList>
            <person name="Varghese N."/>
            <person name="Submissions S."/>
        </authorList>
    </citation>
    <scope>NUCLEOTIDE SEQUENCE [LARGE SCALE GENOMIC DNA]</scope>
    <source>
        <strain evidence="7">BL36</strain>
    </source>
</reference>
<dbReference type="PROSITE" id="PS50931">
    <property type="entry name" value="HTH_LYSR"/>
    <property type="match status" value="1"/>
</dbReference>
<keyword evidence="2" id="KW-0805">Transcription regulation</keyword>
<dbReference type="Gene3D" id="1.10.10.10">
    <property type="entry name" value="Winged helix-like DNA-binding domain superfamily/Winged helix DNA-binding domain"/>
    <property type="match status" value="1"/>
</dbReference>
<evidence type="ECO:0000313" key="7">
    <source>
        <dbReference type="Proteomes" id="UP000199048"/>
    </source>
</evidence>
<dbReference type="GO" id="GO:0000976">
    <property type="term" value="F:transcription cis-regulatory region binding"/>
    <property type="evidence" value="ECO:0007669"/>
    <property type="project" value="TreeGrafter"/>
</dbReference>
<keyword evidence="3 6" id="KW-0238">DNA-binding</keyword>
<dbReference type="STRING" id="582667.SAMN05192568_100991"/>
<organism evidence="6 7">
    <name type="scientific">Methylobacterium pseudosasicola</name>
    <dbReference type="NCBI Taxonomy" id="582667"/>
    <lineage>
        <taxon>Bacteria</taxon>
        <taxon>Pseudomonadati</taxon>
        <taxon>Pseudomonadota</taxon>
        <taxon>Alphaproteobacteria</taxon>
        <taxon>Hyphomicrobiales</taxon>
        <taxon>Methylobacteriaceae</taxon>
        <taxon>Methylobacterium</taxon>
    </lineage>
</organism>
<sequence>MELKWLEDFLSLARTGSFSRSAVERHVTQPAFGRRIRALEGWLGVPLIDRSTYPTALTPEGQLFRETAQETVRLLYEGRDALRARTRPAARAVSVAALHTLALTVFPGWYRDIEARTGPLGSRLLPGDFHACVQALAEGSHDLLLTYHHPGVPIPLDPAAFPHRVIGRDSLVPVHRPGAAPADLPGLGYPADSFLGRVVAHSAKPMPAAHVNENAMAEALKFMALAGHGLAWLPESLVTRELAEGCLVAAGPGAALEIRLYRNAARRHPALDAVWQAAHALASEKG</sequence>
<dbReference type="InterPro" id="IPR036390">
    <property type="entry name" value="WH_DNA-bd_sf"/>
</dbReference>
<evidence type="ECO:0000313" key="6">
    <source>
        <dbReference type="EMBL" id="SFL72537.1"/>
    </source>
</evidence>
<dbReference type="GO" id="GO:0003700">
    <property type="term" value="F:DNA-binding transcription factor activity"/>
    <property type="evidence" value="ECO:0007669"/>
    <property type="project" value="InterPro"/>
</dbReference>
<protein>
    <submittedName>
        <fullName evidence="6">DNA-binding transcriptional regulator, LysR family</fullName>
    </submittedName>
</protein>
<dbReference type="Proteomes" id="UP000199048">
    <property type="component" value="Unassembled WGS sequence"/>
</dbReference>
<dbReference type="Pfam" id="PF03466">
    <property type="entry name" value="LysR_substrate"/>
    <property type="match status" value="1"/>
</dbReference>
<feature type="domain" description="HTH lysR-type" evidence="5">
    <location>
        <begin position="1"/>
        <end position="58"/>
    </location>
</feature>
<dbReference type="PANTHER" id="PTHR30126:SF2">
    <property type="entry name" value="HTH-TYPE TRANSCRIPTIONAL REGULATOR YJIE"/>
    <property type="match status" value="1"/>
</dbReference>
<dbReference type="AlphaFoldDB" id="A0A1I4K1S1"/>
<evidence type="ECO:0000256" key="3">
    <source>
        <dbReference type="ARBA" id="ARBA00023125"/>
    </source>
</evidence>